<dbReference type="Gene3D" id="2.40.40.10">
    <property type="entry name" value="RlpA-like domain"/>
    <property type="match status" value="1"/>
</dbReference>
<keyword evidence="4" id="KW-0732">Signal</keyword>
<feature type="chain" id="PRO_5041979847" description="Cerato-platanin" evidence="4">
    <location>
        <begin position="21"/>
        <end position="139"/>
    </location>
</feature>
<dbReference type="Proteomes" id="UP001215151">
    <property type="component" value="Unassembled WGS sequence"/>
</dbReference>
<evidence type="ECO:0008006" key="7">
    <source>
        <dbReference type="Google" id="ProtNLM"/>
    </source>
</evidence>
<organism evidence="5 6">
    <name type="scientific">Trametes cubensis</name>
    <dbReference type="NCBI Taxonomy" id="1111947"/>
    <lineage>
        <taxon>Eukaryota</taxon>
        <taxon>Fungi</taxon>
        <taxon>Dikarya</taxon>
        <taxon>Basidiomycota</taxon>
        <taxon>Agaricomycotina</taxon>
        <taxon>Agaricomycetes</taxon>
        <taxon>Polyporales</taxon>
        <taxon>Polyporaceae</taxon>
        <taxon>Trametes</taxon>
    </lineage>
</organism>
<evidence type="ECO:0000256" key="4">
    <source>
        <dbReference type="SAM" id="SignalP"/>
    </source>
</evidence>
<dbReference type="CDD" id="cd22778">
    <property type="entry name" value="DPBB_CEPL-like"/>
    <property type="match status" value="1"/>
</dbReference>
<accession>A0AAD7XES5</accession>
<comment type="caution">
    <text evidence="5">The sequence shown here is derived from an EMBL/GenBank/DDBJ whole genome shotgun (WGS) entry which is preliminary data.</text>
</comment>
<keyword evidence="6" id="KW-1185">Reference proteome</keyword>
<evidence type="ECO:0000313" key="5">
    <source>
        <dbReference type="EMBL" id="KAJ8495765.1"/>
    </source>
</evidence>
<dbReference type="InterPro" id="IPR010829">
    <property type="entry name" value="Cerato-platanin"/>
</dbReference>
<dbReference type="SUPFAM" id="SSF50685">
    <property type="entry name" value="Barwin-like endoglucanases"/>
    <property type="match status" value="1"/>
</dbReference>
<dbReference type="Pfam" id="PF07249">
    <property type="entry name" value="Cerato-platanin"/>
    <property type="match status" value="1"/>
</dbReference>
<protein>
    <recommendedName>
        <fullName evidence="7">Cerato-platanin</fullName>
    </recommendedName>
</protein>
<gene>
    <name evidence="5" type="ORF">ONZ51_g1544</name>
</gene>
<keyword evidence="3" id="KW-0964">Secreted</keyword>
<comment type="subcellular location">
    <subcellularLocation>
        <location evidence="1">Secreted</location>
    </subcellularLocation>
</comment>
<dbReference type="EMBL" id="JAPEVG010000021">
    <property type="protein sequence ID" value="KAJ8495765.1"/>
    <property type="molecule type" value="Genomic_DNA"/>
</dbReference>
<dbReference type="InterPro" id="IPR036908">
    <property type="entry name" value="RlpA-like_sf"/>
</dbReference>
<feature type="signal peptide" evidence="4">
    <location>
        <begin position="1"/>
        <end position="20"/>
    </location>
</feature>
<dbReference type="GO" id="GO:0005576">
    <property type="term" value="C:extracellular region"/>
    <property type="evidence" value="ECO:0007669"/>
    <property type="project" value="UniProtKB-SubCell"/>
</dbReference>
<sequence>MKLGARFLSTITLFLPAALAVRVSYDELYDNASQDLEALTCADGPNGLETLGYTTLGSLPSFPNVAGAAAVTSFNSPNCGTCWQLTYNGKSINVLAVDHAGDGFVLSLEALDTLTNGQGYTLDVIDAEVQQVQRSQCGL</sequence>
<name>A0AAD7XES5_9APHY</name>
<evidence type="ECO:0000313" key="6">
    <source>
        <dbReference type="Proteomes" id="UP001215151"/>
    </source>
</evidence>
<evidence type="ECO:0000256" key="3">
    <source>
        <dbReference type="ARBA" id="ARBA00022525"/>
    </source>
</evidence>
<reference evidence="5" key="1">
    <citation type="submission" date="2022-11" db="EMBL/GenBank/DDBJ databases">
        <title>Genome Sequence of Cubamyces cubensis.</title>
        <authorList>
            <person name="Buettner E."/>
        </authorList>
    </citation>
    <scope>NUCLEOTIDE SEQUENCE</scope>
    <source>
        <strain evidence="5">MPL-01</strain>
    </source>
</reference>
<evidence type="ECO:0000256" key="2">
    <source>
        <dbReference type="ARBA" id="ARBA00010421"/>
    </source>
</evidence>
<evidence type="ECO:0000256" key="1">
    <source>
        <dbReference type="ARBA" id="ARBA00004613"/>
    </source>
</evidence>
<proteinExistence type="inferred from homology"/>
<comment type="similarity">
    <text evidence="2">Belongs to the cerato-platanin family.</text>
</comment>
<dbReference type="AlphaFoldDB" id="A0AAD7XES5"/>